<dbReference type="Pfam" id="PF13409">
    <property type="entry name" value="GST_N_2"/>
    <property type="match status" value="1"/>
</dbReference>
<name>A0ABU8VJ21_9BURK</name>
<accession>A0ABU8VJ21</accession>
<organism evidence="2 3">
    <name type="scientific">Variovorax ureilyticus</name>
    <dbReference type="NCBI Taxonomy" id="1836198"/>
    <lineage>
        <taxon>Bacteria</taxon>
        <taxon>Pseudomonadati</taxon>
        <taxon>Pseudomonadota</taxon>
        <taxon>Betaproteobacteria</taxon>
        <taxon>Burkholderiales</taxon>
        <taxon>Comamonadaceae</taxon>
        <taxon>Variovorax</taxon>
    </lineage>
</organism>
<evidence type="ECO:0000259" key="1">
    <source>
        <dbReference type="PROSITE" id="PS50404"/>
    </source>
</evidence>
<sequence length="227" mass="25741">MTQLYIGNKNYSSWSMRPWVLMKQAGIAFEEVMVRFDSFDADSEFKHTILQINPTGTVPVLKDGGIVVYDTLAICEYLAETYPEKQLWPADRARRAQARSACAEMHAGFTSLRNHCPVNIEADLREQGQLILRNQPGVRTDVDRLVKLWGGLLESHGGPMLFGEFSIADAYFAPVCTRIRTYGLPVPAPISAYIDRVLELPGVKAWIEEALAEKEFVLFDEPYRLRR</sequence>
<dbReference type="Gene3D" id="1.20.1050.10">
    <property type="match status" value="1"/>
</dbReference>
<dbReference type="EMBL" id="JBBKZU010000009">
    <property type="protein sequence ID" value="MEJ8813653.1"/>
    <property type="molecule type" value="Genomic_DNA"/>
</dbReference>
<feature type="domain" description="GST N-terminal" evidence="1">
    <location>
        <begin position="2"/>
        <end position="86"/>
    </location>
</feature>
<dbReference type="SFLD" id="SFLDS00019">
    <property type="entry name" value="Glutathione_Transferase_(cytos"/>
    <property type="match status" value="1"/>
</dbReference>
<proteinExistence type="predicted"/>
<dbReference type="PROSITE" id="PS50404">
    <property type="entry name" value="GST_NTER"/>
    <property type="match status" value="1"/>
</dbReference>
<comment type="caution">
    <text evidence="2">The sequence shown here is derived from an EMBL/GenBank/DDBJ whole genome shotgun (WGS) entry which is preliminary data.</text>
</comment>
<dbReference type="SFLD" id="SFLDG00358">
    <property type="entry name" value="Main_(cytGST)"/>
    <property type="match status" value="1"/>
</dbReference>
<dbReference type="InterPro" id="IPR036282">
    <property type="entry name" value="Glutathione-S-Trfase_C_sf"/>
</dbReference>
<evidence type="ECO:0000313" key="2">
    <source>
        <dbReference type="EMBL" id="MEJ8813653.1"/>
    </source>
</evidence>
<dbReference type="SUPFAM" id="SSF52833">
    <property type="entry name" value="Thioredoxin-like"/>
    <property type="match status" value="1"/>
</dbReference>
<dbReference type="CDD" id="cd03043">
    <property type="entry name" value="GST_N_1"/>
    <property type="match status" value="1"/>
</dbReference>
<dbReference type="RefSeq" id="WP_340358891.1">
    <property type="nucleotide sequence ID" value="NZ_JBBKZU010000009.1"/>
</dbReference>
<protein>
    <submittedName>
        <fullName evidence="2">Glutathione S-transferase family protein</fullName>
    </submittedName>
</protein>
<dbReference type="Pfam" id="PF13410">
    <property type="entry name" value="GST_C_2"/>
    <property type="match status" value="1"/>
</dbReference>
<dbReference type="PANTHER" id="PTHR42673:SF4">
    <property type="entry name" value="MALEYLACETOACETATE ISOMERASE"/>
    <property type="match status" value="1"/>
</dbReference>
<dbReference type="InterPro" id="IPR040079">
    <property type="entry name" value="Glutathione_S-Trfase"/>
</dbReference>
<dbReference type="InterPro" id="IPR036249">
    <property type="entry name" value="Thioredoxin-like_sf"/>
</dbReference>
<dbReference type="SUPFAM" id="SSF47616">
    <property type="entry name" value="GST C-terminal domain-like"/>
    <property type="match status" value="1"/>
</dbReference>
<dbReference type="InterPro" id="IPR004045">
    <property type="entry name" value="Glutathione_S-Trfase_N"/>
</dbReference>
<dbReference type="PANTHER" id="PTHR42673">
    <property type="entry name" value="MALEYLACETOACETATE ISOMERASE"/>
    <property type="match status" value="1"/>
</dbReference>
<gene>
    <name evidence="2" type="ORF">WKW77_21380</name>
</gene>
<reference evidence="2 3" key="1">
    <citation type="submission" date="2024-03" db="EMBL/GenBank/DDBJ databases">
        <title>Novel species of the genus Variovorax.</title>
        <authorList>
            <person name="Liu Q."/>
            <person name="Xin Y.-H."/>
        </authorList>
    </citation>
    <scope>NUCLEOTIDE SEQUENCE [LARGE SCALE GENOMIC DNA]</scope>
    <source>
        <strain evidence="2 3">KACC 18899</strain>
    </source>
</reference>
<evidence type="ECO:0000313" key="3">
    <source>
        <dbReference type="Proteomes" id="UP001365846"/>
    </source>
</evidence>
<keyword evidence="3" id="KW-1185">Reference proteome</keyword>
<dbReference type="Gene3D" id="3.40.30.10">
    <property type="entry name" value="Glutaredoxin"/>
    <property type="match status" value="1"/>
</dbReference>
<dbReference type="CDD" id="cd03194">
    <property type="entry name" value="GST_C_3"/>
    <property type="match status" value="1"/>
</dbReference>
<dbReference type="Proteomes" id="UP001365846">
    <property type="component" value="Unassembled WGS sequence"/>
</dbReference>